<dbReference type="Proteomes" id="UP000046067">
    <property type="component" value="Unassembled WGS sequence"/>
</dbReference>
<dbReference type="AlphaFoldDB" id="A0A655VLP9"/>
<proteinExistence type="predicted"/>
<evidence type="ECO:0000313" key="2">
    <source>
        <dbReference type="Proteomes" id="UP000046067"/>
    </source>
</evidence>
<organism evidence="1 2">
    <name type="scientific">Vibrio cholerae</name>
    <dbReference type="NCBI Taxonomy" id="666"/>
    <lineage>
        <taxon>Bacteria</taxon>
        <taxon>Pseudomonadati</taxon>
        <taxon>Pseudomonadota</taxon>
        <taxon>Gammaproteobacteria</taxon>
        <taxon>Vibrionales</taxon>
        <taxon>Vibrionaceae</taxon>
        <taxon>Vibrio</taxon>
    </lineage>
</organism>
<protein>
    <submittedName>
        <fullName evidence="1">Uncharacterized protein</fullName>
    </submittedName>
</protein>
<evidence type="ECO:0000313" key="1">
    <source>
        <dbReference type="EMBL" id="CSB70757.1"/>
    </source>
</evidence>
<sequence length="123" mass="13759">MQNGRVSGQILWRSTQYALVRIAQQHGDQIGIGGLTITNRDIDRIGVHIRQTIGEIQFHRDIRVQRDKFINPVEQQITPQIGRRADVQLPSQLATGTSDLIQTLLQGGQRGLGFGKKDFALMS</sequence>
<accession>A0A655VLP9</accession>
<gene>
    <name evidence="1" type="ORF">ERS013201_00747</name>
</gene>
<reference evidence="1 2" key="1">
    <citation type="submission" date="2015-07" db="EMBL/GenBank/DDBJ databases">
        <authorList>
            <consortium name="Pathogen Informatics"/>
        </authorList>
    </citation>
    <scope>NUCLEOTIDE SEQUENCE [LARGE SCALE GENOMIC DNA]</scope>
    <source>
        <strain evidence="1 2">A325</strain>
    </source>
</reference>
<name>A0A655VLP9_VIBCL</name>
<dbReference type="EMBL" id="CWQJ01000003">
    <property type="protein sequence ID" value="CSB70757.1"/>
    <property type="molecule type" value="Genomic_DNA"/>
</dbReference>